<dbReference type="GO" id="GO:0003677">
    <property type="term" value="F:DNA binding"/>
    <property type="evidence" value="ECO:0007669"/>
    <property type="project" value="InterPro"/>
</dbReference>
<feature type="region of interest" description="Disordered" evidence="1">
    <location>
        <begin position="560"/>
        <end position="587"/>
    </location>
</feature>
<protein>
    <submittedName>
        <fullName evidence="3">Type I restriction-modification system, DNA methylase subunit</fullName>
    </submittedName>
</protein>
<dbReference type="AlphaFoldDB" id="A0A1K1QDJ7"/>
<dbReference type="PANTHER" id="PTHR42998">
    <property type="entry name" value="TYPE I RESTRICTION ENZYME HINDVIIP M PROTEIN-RELATED"/>
    <property type="match status" value="1"/>
</dbReference>
<dbReference type="InterPro" id="IPR029063">
    <property type="entry name" value="SAM-dependent_MTases_sf"/>
</dbReference>
<dbReference type="EMBL" id="FPJG01000006">
    <property type="protein sequence ID" value="SFW57769.1"/>
    <property type="molecule type" value="Genomic_DNA"/>
</dbReference>
<accession>A0A1K1QDJ7</accession>
<keyword evidence="3" id="KW-0808">Transferase</keyword>
<sequence length="587" mass="63114">MDDDATVSAADIARLAGVGRAAVSNWRRRYPDFPPPVGGTASSPLFGLSAVAGWFRARGKKFELSAGERAWQRLRALGDDLDLAERVSRAGAFFAFQAGIFDTFDSRLDDPELLTLLSEMTHRDGPVESFELLCRRYFEAHSRRLSTTPEPVAELMARLAGPASTILDPACGFGALALASGAKTVLGQDSDPTTAAIATLRLRLRGIEAEVYAVDALRDDAFAGRTAEAVLCDPPFNERAWGHDELVGDPRWEYGLPPRGEPELAWVQHCLAHVEPGGTVAILMPGAAAGRRSGKRIRGNLLRAGAVRAVVTLTPAGPDLWLLRRPVPGERPPSTVLLGEAGDDLSTVEDCWREFVARPETGVRIIDLLDDDVDLTPARRRARDEDLGQAFQALHGRFAELSPRLPPLEAADTEPAFTTIGELVKAGIVEVKHAARADAEPPVAEAGDVVASVTGVSYVHSGSTRPVDAGLTVYRVDPDRLDPDFLAGCLRAADLPAASASTRIDSRRVRVPRVPLDVQRRYGEVFRRLAEFDAVLRETAETGRELVRLGFAGLVEGRLRPDRTGGSAGVEPPVRGAGVAPPRSSGR</sequence>
<feature type="domain" description="DNA methylase adenine-specific" evidence="2">
    <location>
        <begin position="148"/>
        <end position="314"/>
    </location>
</feature>
<proteinExistence type="predicted"/>
<organism evidence="3 4">
    <name type="scientific">Amycolatopsis australiensis</name>
    <dbReference type="NCBI Taxonomy" id="546364"/>
    <lineage>
        <taxon>Bacteria</taxon>
        <taxon>Bacillati</taxon>
        <taxon>Actinomycetota</taxon>
        <taxon>Actinomycetes</taxon>
        <taxon>Pseudonocardiales</taxon>
        <taxon>Pseudonocardiaceae</taxon>
        <taxon>Amycolatopsis</taxon>
    </lineage>
</organism>
<dbReference type="STRING" id="546364.SAMN04489730_1647"/>
<dbReference type="Pfam" id="PF02384">
    <property type="entry name" value="N6_Mtase"/>
    <property type="match status" value="1"/>
</dbReference>
<reference evidence="4" key="1">
    <citation type="submission" date="2016-11" db="EMBL/GenBank/DDBJ databases">
        <authorList>
            <person name="Varghese N."/>
            <person name="Submissions S."/>
        </authorList>
    </citation>
    <scope>NUCLEOTIDE SEQUENCE [LARGE SCALE GENOMIC DNA]</scope>
    <source>
        <strain evidence="4">DSM 44671</strain>
    </source>
</reference>
<gene>
    <name evidence="3" type="ORF">SAMN04489730_1647</name>
</gene>
<dbReference type="Gene3D" id="3.40.50.150">
    <property type="entry name" value="Vaccinia Virus protein VP39"/>
    <property type="match status" value="1"/>
</dbReference>
<dbReference type="CDD" id="cd02440">
    <property type="entry name" value="AdoMet_MTases"/>
    <property type="match status" value="1"/>
</dbReference>
<dbReference type="GO" id="GO:0008170">
    <property type="term" value="F:N-methyltransferase activity"/>
    <property type="evidence" value="ECO:0007669"/>
    <property type="project" value="InterPro"/>
</dbReference>
<dbReference type="PRINTS" id="PR00507">
    <property type="entry name" value="N12N6MTFRASE"/>
</dbReference>
<dbReference type="GO" id="GO:0032259">
    <property type="term" value="P:methylation"/>
    <property type="evidence" value="ECO:0007669"/>
    <property type="project" value="UniProtKB-KW"/>
</dbReference>
<keyword evidence="4" id="KW-1185">Reference proteome</keyword>
<evidence type="ECO:0000256" key="1">
    <source>
        <dbReference type="SAM" id="MobiDB-lite"/>
    </source>
</evidence>
<name>A0A1K1QDJ7_9PSEU</name>
<evidence type="ECO:0000313" key="3">
    <source>
        <dbReference type="EMBL" id="SFW57769.1"/>
    </source>
</evidence>
<keyword evidence="3" id="KW-0489">Methyltransferase</keyword>
<evidence type="ECO:0000259" key="2">
    <source>
        <dbReference type="Pfam" id="PF02384"/>
    </source>
</evidence>
<dbReference type="InterPro" id="IPR052916">
    <property type="entry name" value="Type-I_RE_MTase_Subunit"/>
</dbReference>
<dbReference type="SUPFAM" id="SSF53335">
    <property type="entry name" value="S-adenosyl-L-methionine-dependent methyltransferases"/>
    <property type="match status" value="1"/>
</dbReference>
<dbReference type="Proteomes" id="UP000182740">
    <property type="component" value="Unassembled WGS sequence"/>
</dbReference>
<dbReference type="InterPro" id="IPR003356">
    <property type="entry name" value="DNA_methylase_A-5"/>
</dbReference>
<dbReference type="RefSeq" id="WP_245804911.1">
    <property type="nucleotide sequence ID" value="NZ_FPJG01000006.1"/>
</dbReference>
<dbReference type="PANTHER" id="PTHR42998:SF1">
    <property type="entry name" value="TYPE I RESTRICTION ENZYME HINDI METHYLASE SUBUNIT"/>
    <property type="match status" value="1"/>
</dbReference>
<evidence type="ECO:0000313" key="4">
    <source>
        <dbReference type="Proteomes" id="UP000182740"/>
    </source>
</evidence>